<comment type="caution">
    <text evidence="3">The sequence shown here is derived from an EMBL/GenBank/DDBJ whole genome shotgun (WGS) entry which is preliminary data.</text>
</comment>
<proteinExistence type="predicted"/>
<dbReference type="EMBL" id="MU857614">
    <property type="protein sequence ID" value="KAK4250291.1"/>
    <property type="molecule type" value="Genomic_DNA"/>
</dbReference>
<evidence type="ECO:0000259" key="2">
    <source>
        <dbReference type="Pfam" id="PF12697"/>
    </source>
</evidence>
<keyword evidence="3" id="KW-0378">Hydrolase</keyword>
<accession>A0AAN7HHN1</accession>
<dbReference type="InterPro" id="IPR029058">
    <property type="entry name" value="AB_hydrolase_fold"/>
</dbReference>
<feature type="domain" description="AB hydrolase-1" evidence="2">
    <location>
        <begin position="36"/>
        <end position="297"/>
    </location>
</feature>
<dbReference type="SUPFAM" id="SSF53474">
    <property type="entry name" value="alpha/beta-Hydrolases"/>
    <property type="match status" value="1"/>
</dbReference>
<dbReference type="GO" id="GO:0016787">
    <property type="term" value="F:hydrolase activity"/>
    <property type="evidence" value="ECO:0007669"/>
    <property type="project" value="UniProtKB-KW"/>
</dbReference>
<dbReference type="InterPro" id="IPR000073">
    <property type="entry name" value="AB_hydrolase_1"/>
</dbReference>
<reference evidence="3" key="2">
    <citation type="submission" date="2023-05" db="EMBL/GenBank/DDBJ databases">
        <authorList>
            <consortium name="Lawrence Berkeley National Laboratory"/>
            <person name="Steindorff A."/>
            <person name="Hensen N."/>
            <person name="Bonometti L."/>
            <person name="Westerberg I."/>
            <person name="Brannstrom I.O."/>
            <person name="Guillou S."/>
            <person name="Cros-Aarteil S."/>
            <person name="Calhoun S."/>
            <person name="Haridas S."/>
            <person name="Kuo A."/>
            <person name="Mondo S."/>
            <person name="Pangilinan J."/>
            <person name="Riley R."/>
            <person name="Labutti K."/>
            <person name="Andreopoulos B."/>
            <person name="Lipzen A."/>
            <person name="Chen C."/>
            <person name="Yanf M."/>
            <person name="Daum C."/>
            <person name="Ng V."/>
            <person name="Clum A."/>
            <person name="Ohm R."/>
            <person name="Martin F."/>
            <person name="Silar P."/>
            <person name="Natvig D."/>
            <person name="Lalanne C."/>
            <person name="Gautier V."/>
            <person name="Ament-Velasquez S.L."/>
            <person name="Kruys A."/>
            <person name="Hutchinson M.I."/>
            <person name="Powell A.J."/>
            <person name="Barry K."/>
            <person name="Miller A.N."/>
            <person name="Grigoriev I.V."/>
            <person name="Debuchy R."/>
            <person name="Gladieux P."/>
            <person name="Thoren M.H."/>
            <person name="Johannesson H."/>
        </authorList>
    </citation>
    <scope>NUCLEOTIDE SEQUENCE</scope>
    <source>
        <strain evidence="3">CBS 359.72</strain>
    </source>
</reference>
<organism evidence="3 4">
    <name type="scientific">Corynascus novoguineensis</name>
    <dbReference type="NCBI Taxonomy" id="1126955"/>
    <lineage>
        <taxon>Eukaryota</taxon>
        <taxon>Fungi</taxon>
        <taxon>Dikarya</taxon>
        <taxon>Ascomycota</taxon>
        <taxon>Pezizomycotina</taxon>
        <taxon>Sordariomycetes</taxon>
        <taxon>Sordariomycetidae</taxon>
        <taxon>Sordariales</taxon>
        <taxon>Chaetomiaceae</taxon>
        <taxon>Corynascus</taxon>
    </lineage>
</organism>
<sequence>MKPFTLTLGNGATLTGLTNLPDALPTTDPEFKPLMVGLHGGSYTSAYFDVDEKHTAALVSNSLGVPWVAVDRPGYGGSTSFYPIPEGSSYTETLGQWLHHEILPAVWRQFGEPQGCNSVVLLCHSLGAPGGVIAAAELSQQEAETGQPAAYPLAGIIMSGFGTQPIGNSSSSSSSDNGNSNDGDSHRDAKEQASKSAADEQKEKEELIHFSPEVKDAMMLPRGTCDASIYAHTARLNAALPARERDDALATYASRFNDYWAPRVRVPILVGMAERDCFWRGDEDHVRDLVAAFTASHKVEGSLIRGAPHNLEMSYWAHSWYARCFGFGLECAVWFAKAN</sequence>
<protein>
    <submittedName>
        <fullName evidence="3">Alpha/Beta hydrolase protein</fullName>
    </submittedName>
</protein>
<evidence type="ECO:0000256" key="1">
    <source>
        <dbReference type="SAM" id="MobiDB-lite"/>
    </source>
</evidence>
<feature type="compositionally biased region" description="Low complexity" evidence="1">
    <location>
        <begin position="167"/>
        <end position="182"/>
    </location>
</feature>
<reference evidence="3" key="1">
    <citation type="journal article" date="2023" name="Mol. Phylogenet. Evol.">
        <title>Genome-scale phylogeny and comparative genomics of the fungal order Sordariales.</title>
        <authorList>
            <person name="Hensen N."/>
            <person name="Bonometti L."/>
            <person name="Westerberg I."/>
            <person name="Brannstrom I.O."/>
            <person name="Guillou S."/>
            <person name="Cros-Aarteil S."/>
            <person name="Calhoun S."/>
            <person name="Haridas S."/>
            <person name="Kuo A."/>
            <person name="Mondo S."/>
            <person name="Pangilinan J."/>
            <person name="Riley R."/>
            <person name="LaButti K."/>
            <person name="Andreopoulos B."/>
            <person name="Lipzen A."/>
            <person name="Chen C."/>
            <person name="Yan M."/>
            <person name="Daum C."/>
            <person name="Ng V."/>
            <person name="Clum A."/>
            <person name="Steindorff A."/>
            <person name="Ohm R.A."/>
            <person name="Martin F."/>
            <person name="Silar P."/>
            <person name="Natvig D.O."/>
            <person name="Lalanne C."/>
            <person name="Gautier V."/>
            <person name="Ament-Velasquez S.L."/>
            <person name="Kruys A."/>
            <person name="Hutchinson M.I."/>
            <person name="Powell A.J."/>
            <person name="Barry K."/>
            <person name="Miller A.N."/>
            <person name="Grigoriev I.V."/>
            <person name="Debuchy R."/>
            <person name="Gladieux P."/>
            <person name="Hiltunen Thoren M."/>
            <person name="Johannesson H."/>
        </authorList>
    </citation>
    <scope>NUCLEOTIDE SEQUENCE</scope>
    <source>
        <strain evidence="3">CBS 359.72</strain>
    </source>
</reference>
<dbReference type="Pfam" id="PF12697">
    <property type="entry name" value="Abhydrolase_6"/>
    <property type="match status" value="1"/>
</dbReference>
<evidence type="ECO:0000313" key="4">
    <source>
        <dbReference type="Proteomes" id="UP001303647"/>
    </source>
</evidence>
<dbReference type="Proteomes" id="UP001303647">
    <property type="component" value="Unassembled WGS sequence"/>
</dbReference>
<dbReference type="Gene3D" id="3.40.50.1820">
    <property type="entry name" value="alpha/beta hydrolase"/>
    <property type="match status" value="1"/>
</dbReference>
<name>A0AAN7HHN1_9PEZI</name>
<dbReference type="AlphaFoldDB" id="A0AAN7HHN1"/>
<evidence type="ECO:0000313" key="3">
    <source>
        <dbReference type="EMBL" id="KAK4250291.1"/>
    </source>
</evidence>
<keyword evidence="4" id="KW-1185">Reference proteome</keyword>
<feature type="region of interest" description="Disordered" evidence="1">
    <location>
        <begin position="165"/>
        <end position="210"/>
    </location>
</feature>
<feature type="compositionally biased region" description="Basic and acidic residues" evidence="1">
    <location>
        <begin position="183"/>
        <end position="210"/>
    </location>
</feature>
<gene>
    <name evidence="3" type="ORF">C7999DRAFT_11885</name>
</gene>